<keyword evidence="6 10" id="KW-0067">ATP-binding</keyword>
<evidence type="ECO:0000256" key="6">
    <source>
        <dbReference type="ARBA" id="ARBA00022840"/>
    </source>
</evidence>
<accession>A0A367FA90</accession>
<evidence type="ECO:0000256" key="3">
    <source>
        <dbReference type="ARBA" id="ARBA00022597"/>
    </source>
</evidence>
<dbReference type="InterPro" id="IPR050107">
    <property type="entry name" value="ABC_carbohydrate_import_ATPase"/>
</dbReference>
<dbReference type="OrthoDB" id="501320at2"/>
<dbReference type="GO" id="GO:0016887">
    <property type="term" value="F:ATP hydrolysis activity"/>
    <property type="evidence" value="ECO:0007669"/>
    <property type="project" value="InterPro"/>
</dbReference>
<evidence type="ECO:0000256" key="4">
    <source>
        <dbReference type="ARBA" id="ARBA00022737"/>
    </source>
</evidence>
<keyword evidence="11" id="KW-1185">Reference proteome</keyword>
<name>A0A367FA90_9ACTN</name>
<evidence type="ECO:0000256" key="2">
    <source>
        <dbReference type="ARBA" id="ARBA00022475"/>
    </source>
</evidence>
<keyword evidence="2" id="KW-1003">Cell membrane</keyword>
<dbReference type="InterPro" id="IPR003439">
    <property type="entry name" value="ABC_transporter-like_ATP-bd"/>
</dbReference>
<feature type="domain" description="ABC transporter" evidence="9">
    <location>
        <begin position="302"/>
        <end position="549"/>
    </location>
</feature>
<keyword evidence="5" id="KW-0547">Nucleotide-binding</keyword>
<keyword evidence="3" id="KW-0762">Sugar transport</keyword>
<dbReference type="GO" id="GO:0005524">
    <property type="term" value="F:ATP binding"/>
    <property type="evidence" value="ECO:0007669"/>
    <property type="project" value="UniProtKB-KW"/>
</dbReference>
<dbReference type="PANTHER" id="PTHR43790">
    <property type="entry name" value="CARBOHYDRATE TRANSPORT ATP-BINDING PROTEIN MG119-RELATED"/>
    <property type="match status" value="1"/>
</dbReference>
<organism evidence="10 11">
    <name type="scientific">Sphaerisporangium album</name>
    <dbReference type="NCBI Taxonomy" id="509200"/>
    <lineage>
        <taxon>Bacteria</taxon>
        <taxon>Bacillati</taxon>
        <taxon>Actinomycetota</taxon>
        <taxon>Actinomycetes</taxon>
        <taxon>Streptosporangiales</taxon>
        <taxon>Streptosporangiaceae</taxon>
        <taxon>Sphaerisporangium</taxon>
    </lineage>
</organism>
<dbReference type="PROSITE" id="PS00211">
    <property type="entry name" value="ABC_TRANSPORTER_1"/>
    <property type="match status" value="2"/>
</dbReference>
<reference evidence="10 11" key="1">
    <citation type="submission" date="2018-06" db="EMBL/GenBank/DDBJ databases">
        <title>Sphaerisporangium craniellae sp. nov., isolated from a marine sponge in the South China Sea.</title>
        <authorList>
            <person name="Li L."/>
        </authorList>
    </citation>
    <scope>NUCLEOTIDE SEQUENCE [LARGE SCALE GENOMIC DNA]</scope>
    <source>
        <strain evidence="10 11">CCTCC AA 208026</strain>
    </source>
</reference>
<keyword evidence="4" id="KW-0677">Repeat</keyword>
<evidence type="ECO:0000313" key="11">
    <source>
        <dbReference type="Proteomes" id="UP000253094"/>
    </source>
</evidence>
<dbReference type="Pfam" id="PF00005">
    <property type="entry name" value="ABC_tran"/>
    <property type="match status" value="2"/>
</dbReference>
<keyword evidence="7" id="KW-1278">Translocase</keyword>
<dbReference type="Gene3D" id="3.40.50.300">
    <property type="entry name" value="P-loop containing nucleotide triphosphate hydrolases"/>
    <property type="match status" value="2"/>
</dbReference>
<sequence length="550" mass="58625">MRFTASTSGLNVLQHSRRRIHRSGTSQGSLPDEWRFGLMGGPHACGCEPSVVSPVAAITVSRLSKSFGGVVAVDDVSFTVSNGEVVALAGENGAGKSTIKNIIGGTLRPDSGHVGIGGEGAHAGAGARHSGVATVHQETSLFPDLTVAENIFIGHLRSSRAMTVRPAALRRATAPILQRVGAGFGPDAVVRELSAGQRQLVEIAKALAAEPRAIVFDEPTASLNLAERELIMRIVEQLSSDGVAVLYITHYLEEIFRLSRRVVVMRDGRLVADRPTGELDRPTLESLMVGRELAQGYPELPEPQPEIALSVRDLSDDSRVEGISFDIARGEIFGLAGLMGSGRTEVARAIFGLAGRAGQIEVAGRPLRRGDVRASIGAGIAFVTEDRRHEGLFLERPIRESLSIVDLDSVCRLRPFGWLDNTAERHLTRELATTVGLTARGGLDAGGGSLSGGNQQKVVLAKWLSRRPQLIILDEPTRGIDVGAKAEIYRHLADFARAGSAILLISSEMEEVLGLSHRVGVMHDGRLVGILDRSQATQEAVIRLATGGAR</sequence>
<feature type="domain" description="ABC transporter" evidence="9">
    <location>
        <begin position="58"/>
        <end position="292"/>
    </location>
</feature>
<gene>
    <name evidence="10" type="ORF">DQ384_28135</name>
</gene>
<keyword evidence="8" id="KW-0472">Membrane</keyword>
<dbReference type="PROSITE" id="PS50893">
    <property type="entry name" value="ABC_TRANSPORTER_2"/>
    <property type="match status" value="2"/>
</dbReference>
<dbReference type="Proteomes" id="UP000253094">
    <property type="component" value="Unassembled WGS sequence"/>
</dbReference>
<proteinExistence type="predicted"/>
<dbReference type="CDD" id="cd03215">
    <property type="entry name" value="ABC_Carb_Monos_II"/>
    <property type="match status" value="1"/>
</dbReference>
<dbReference type="PANTHER" id="PTHR43790:SF3">
    <property type="entry name" value="D-ALLOSE IMPORT ATP-BINDING PROTEIN ALSA-RELATED"/>
    <property type="match status" value="1"/>
</dbReference>
<evidence type="ECO:0000256" key="5">
    <source>
        <dbReference type="ARBA" id="ARBA00022741"/>
    </source>
</evidence>
<protein>
    <submittedName>
        <fullName evidence="10">Sugar ABC transporter ATP-binding protein</fullName>
    </submittedName>
</protein>
<dbReference type="InterPro" id="IPR003593">
    <property type="entry name" value="AAA+_ATPase"/>
</dbReference>
<keyword evidence="1" id="KW-0813">Transport</keyword>
<evidence type="ECO:0000259" key="9">
    <source>
        <dbReference type="PROSITE" id="PS50893"/>
    </source>
</evidence>
<dbReference type="SUPFAM" id="SSF52540">
    <property type="entry name" value="P-loop containing nucleoside triphosphate hydrolases"/>
    <property type="match status" value="2"/>
</dbReference>
<comment type="caution">
    <text evidence="10">The sequence shown here is derived from an EMBL/GenBank/DDBJ whole genome shotgun (WGS) entry which is preliminary data.</text>
</comment>
<dbReference type="SMART" id="SM00382">
    <property type="entry name" value="AAA"/>
    <property type="match status" value="2"/>
</dbReference>
<evidence type="ECO:0000256" key="7">
    <source>
        <dbReference type="ARBA" id="ARBA00022967"/>
    </source>
</evidence>
<dbReference type="InterPro" id="IPR017871">
    <property type="entry name" value="ABC_transporter-like_CS"/>
</dbReference>
<dbReference type="AlphaFoldDB" id="A0A367FA90"/>
<dbReference type="EMBL" id="QOIL01000018">
    <property type="protein sequence ID" value="RCG26772.1"/>
    <property type="molecule type" value="Genomic_DNA"/>
</dbReference>
<evidence type="ECO:0000313" key="10">
    <source>
        <dbReference type="EMBL" id="RCG26772.1"/>
    </source>
</evidence>
<evidence type="ECO:0000256" key="1">
    <source>
        <dbReference type="ARBA" id="ARBA00022448"/>
    </source>
</evidence>
<dbReference type="InterPro" id="IPR027417">
    <property type="entry name" value="P-loop_NTPase"/>
</dbReference>
<evidence type="ECO:0000256" key="8">
    <source>
        <dbReference type="ARBA" id="ARBA00023136"/>
    </source>
</evidence>